<reference evidence="1 2" key="1">
    <citation type="submission" date="2018-06" db="EMBL/GenBank/DDBJ databases">
        <authorList>
            <consortium name="Pathogen Informatics"/>
            <person name="Doyle S."/>
        </authorList>
    </citation>
    <scope>NUCLEOTIDE SEQUENCE [LARGE SCALE GENOMIC DNA]</scope>
    <source>
        <strain evidence="1 2">NCTC7295</strain>
    </source>
</reference>
<accession>A0A379S148</accession>
<dbReference type="Proteomes" id="UP000254124">
    <property type="component" value="Unassembled WGS sequence"/>
</dbReference>
<gene>
    <name evidence="1" type="ORF">NCTC7295_02180</name>
</gene>
<dbReference type="GO" id="GO:0005840">
    <property type="term" value="C:ribosome"/>
    <property type="evidence" value="ECO:0007669"/>
    <property type="project" value="UniProtKB-KW"/>
</dbReference>
<sequence length="165" mass="18412">MKTHDYFGRNINNNYYFPSTPSKTIRYLYLYSLTSSGDIYLCTAEAKKMIKIIFISIIGTVCPAAACYSPVTVINAYPSVIARCLADNLSPYGYILDLHETDIPGINKEFTVYYRNGAHIAGTFWIANSMTTASERTVGMYGVSKQACPIFNKSLQHCATRLSVK</sequence>
<protein>
    <submittedName>
        <fullName evidence="1">50S ribosomal protein L1</fullName>
    </submittedName>
</protein>
<evidence type="ECO:0000313" key="1">
    <source>
        <dbReference type="EMBL" id="SUG14543.1"/>
    </source>
</evidence>
<evidence type="ECO:0000313" key="2">
    <source>
        <dbReference type="Proteomes" id="UP000254124"/>
    </source>
</evidence>
<keyword evidence="1" id="KW-0689">Ribosomal protein</keyword>
<dbReference type="EMBL" id="UGWZ01000001">
    <property type="protein sequence ID" value="SUG14543.1"/>
    <property type="molecule type" value="Genomic_DNA"/>
</dbReference>
<proteinExistence type="predicted"/>
<dbReference type="AlphaFoldDB" id="A0A379S148"/>
<name>A0A379S148_SALER</name>
<keyword evidence="1" id="KW-0687">Ribonucleoprotein</keyword>
<organism evidence="1 2">
    <name type="scientific">Salmonella enterica subsp. arizonae</name>
    <dbReference type="NCBI Taxonomy" id="59203"/>
    <lineage>
        <taxon>Bacteria</taxon>
        <taxon>Pseudomonadati</taxon>
        <taxon>Pseudomonadota</taxon>
        <taxon>Gammaproteobacteria</taxon>
        <taxon>Enterobacterales</taxon>
        <taxon>Enterobacteriaceae</taxon>
        <taxon>Salmonella</taxon>
    </lineage>
</organism>